<reference evidence="7 8" key="1">
    <citation type="submission" date="2017-07" db="EMBL/GenBank/DDBJ databases">
        <title>Elstera cyanobacteriorum sp. nov., a novel bacterium isolated from cyanobacterial aggregates in a eutrophic lake.</title>
        <authorList>
            <person name="Cai H."/>
        </authorList>
    </citation>
    <scope>NUCLEOTIDE SEQUENCE [LARGE SCALE GENOMIC DNA]</scope>
    <source>
        <strain evidence="7 8">TH019</strain>
    </source>
</reference>
<dbReference type="InterPro" id="IPR004960">
    <property type="entry name" value="LipA_acyltrans"/>
</dbReference>
<keyword evidence="4" id="KW-0808">Transferase</keyword>
<evidence type="ECO:0000256" key="6">
    <source>
        <dbReference type="ARBA" id="ARBA00023315"/>
    </source>
</evidence>
<comment type="subcellular location">
    <subcellularLocation>
        <location evidence="1">Cell inner membrane</location>
    </subcellularLocation>
</comment>
<dbReference type="AlphaFoldDB" id="A0A255XNX6"/>
<dbReference type="EMBL" id="NOXS01000033">
    <property type="protein sequence ID" value="OYQ17960.1"/>
    <property type="molecule type" value="Genomic_DNA"/>
</dbReference>
<evidence type="ECO:0000256" key="4">
    <source>
        <dbReference type="ARBA" id="ARBA00022679"/>
    </source>
</evidence>
<organism evidence="7 8">
    <name type="scientific">Elstera cyanobacteriorum</name>
    <dbReference type="NCBI Taxonomy" id="2022747"/>
    <lineage>
        <taxon>Bacteria</taxon>
        <taxon>Pseudomonadati</taxon>
        <taxon>Pseudomonadota</taxon>
        <taxon>Alphaproteobacteria</taxon>
        <taxon>Rhodospirillales</taxon>
        <taxon>Rhodospirillaceae</taxon>
        <taxon>Elstera</taxon>
    </lineage>
</organism>
<protein>
    <recommendedName>
        <fullName evidence="9">Lauroyl acyltransferase</fullName>
    </recommendedName>
</protein>
<name>A0A255XNX6_9PROT</name>
<dbReference type="GO" id="GO:0009247">
    <property type="term" value="P:glycolipid biosynthetic process"/>
    <property type="evidence" value="ECO:0007669"/>
    <property type="project" value="UniProtKB-ARBA"/>
</dbReference>
<keyword evidence="3" id="KW-0997">Cell inner membrane</keyword>
<evidence type="ECO:0000256" key="3">
    <source>
        <dbReference type="ARBA" id="ARBA00022519"/>
    </source>
</evidence>
<keyword evidence="5" id="KW-0472">Membrane</keyword>
<dbReference type="GO" id="GO:0016746">
    <property type="term" value="F:acyltransferase activity"/>
    <property type="evidence" value="ECO:0007669"/>
    <property type="project" value="UniProtKB-KW"/>
</dbReference>
<evidence type="ECO:0000256" key="2">
    <source>
        <dbReference type="ARBA" id="ARBA00022475"/>
    </source>
</evidence>
<keyword evidence="8" id="KW-1185">Reference proteome</keyword>
<evidence type="ECO:0000313" key="7">
    <source>
        <dbReference type="EMBL" id="OYQ17960.1"/>
    </source>
</evidence>
<accession>A0A255XNX6</accession>
<dbReference type="Proteomes" id="UP000216361">
    <property type="component" value="Unassembled WGS sequence"/>
</dbReference>
<dbReference type="CDD" id="cd07984">
    <property type="entry name" value="LPLAT_LABLAT-like"/>
    <property type="match status" value="1"/>
</dbReference>
<dbReference type="GO" id="GO:0005886">
    <property type="term" value="C:plasma membrane"/>
    <property type="evidence" value="ECO:0007669"/>
    <property type="project" value="UniProtKB-SubCell"/>
</dbReference>
<sequence length="296" mass="32615">MSRPLLRRWLRDPLEAGIAWGLFGLLRALPLDVASGLGGFLARRIGPLLPVNRVGDANLRLAFPEMPAGERRRVLRAAWDNLGRTLFEYPHLDRILNERVEIVGMAHLEAFRDDGRCGIAFSGHIANWEIMPAAAGWAGVPLTNVYRAPNNPRVDAVIRHARRLAGPDLVPKGAAGARLLLKALKKGGHLGLLVDQKMNDGIAVPFFGRPAMTASAVADLALKFDAVLLAAQPVRLGGARFRLMIMPLIEPSSLVNPAATDSPQVQFMTRINGLLESWIRANPAQWLWFHRRWPKS</sequence>
<dbReference type="PANTHER" id="PTHR30606">
    <property type="entry name" value="LIPID A BIOSYNTHESIS LAUROYL ACYLTRANSFERASE"/>
    <property type="match status" value="1"/>
</dbReference>
<dbReference type="PANTHER" id="PTHR30606:SF9">
    <property type="entry name" value="LIPID A BIOSYNTHESIS LAUROYLTRANSFERASE"/>
    <property type="match status" value="1"/>
</dbReference>
<dbReference type="Pfam" id="PF03279">
    <property type="entry name" value="Lip_A_acyltrans"/>
    <property type="match status" value="1"/>
</dbReference>
<evidence type="ECO:0000313" key="8">
    <source>
        <dbReference type="Proteomes" id="UP000216361"/>
    </source>
</evidence>
<keyword evidence="6" id="KW-0012">Acyltransferase</keyword>
<gene>
    <name evidence="7" type="ORF">CHR90_13395</name>
</gene>
<keyword evidence="2" id="KW-1003">Cell membrane</keyword>
<dbReference type="RefSeq" id="WP_094409522.1">
    <property type="nucleotide sequence ID" value="NZ_BMJZ01000002.1"/>
</dbReference>
<evidence type="ECO:0000256" key="1">
    <source>
        <dbReference type="ARBA" id="ARBA00004533"/>
    </source>
</evidence>
<evidence type="ECO:0008006" key="9">
    <source>
        <dbReference type="Google" id="ProtNLM"/>
    </source>
</evidence>
<dbReference type="OrthoDB" id="9801955at2"/>
<evidence type="ECO:0000256" key="5">
    <source>
        <dbReference type="ARBA" id="ARBA00023136"/>
    </source>
</evidence>
<comment type="caution">
    <text evidence="7">The sequence shown here is derived from an EMBL/GenBank/DDBJ whole genome shotgun (WGS) entry which is preliminary data.</text>
</comment>
<proteinExistence type="predicted"/>